<keyword evidence="2" id="KW-1185">Reference proteome</keyword>
<comment type="caution">
    <text evidence="1">The sequence shown here is derived from an EMBL/GenBank/DDBJ whole genome shotgun (WGS) entry which is preliminary data.</text>
</comment>
<protein>
    <submittedName>
        <fullName evidence="1">Alpha/beta-hydrolase</fullName>
    </submittedName>
</protein>
<name>A0ACB9YQ30_9PEZI</name>
<dbReference type="Proteomes" id="UP001497700">
    <property type="component" value="Unassembled WGS sequence"/>
</dbReference>
<evidence type="ECO:0000313" key="1">
    <source>
        <dbReference type="EMBL" id="KAI4860885.1"/>
    </source>
</evidence>
<evidence type="ECO:0000313" key="2">
    <source>
        <dbReference type="Proteomes" id="UP001497700"/>
    </source>
</evidence>
<sequence length="438" mass="48028">MQLPKSLLFFAVQSGIALGQSNSTNSTSDVGFLPLSTDDYFSFVLFEVLSQANGGGTATGEVMRAAAKIEPGNYESYYNEFKFLGDSLHDIAISINATKFPVSAREAYFRAASYYRTSVFFLTGNQTDPRLFDTWDIALADFDRAIPLTDVKGERVTVKGPGFDIPVIFWKSPKAAKGNGSVPTILVGSGYDAPQEESYHALGREVLDRGWNFVTYEGPGQPTVRRQQALGFIPNWWDVVTPVMDYLETRPEVDIKRVALGGLSFGGILAPLAASREHRLAAVLAIDGLYDLQKVIMDALPPSKIQLYENGNRTAFDAYMNGLRVSPQAPTMAKWFVDQGLWSFNTESPYDWLKRLGAIVLDADILNNVTCPVFVGKGQNDDLVGGQEQEVVDLLGSKAYFYEFKTALGAGAHCQLGAEPQLAQATMDWVAEVFEAVV</sequence>
<reference evidence="1 2" key="1">
    <citation type="journal article" date="2022" name="New Phytol.">
        <title>Ecological generalism drives hyperdiversity of secondary metabolite gene clusters in xylarialean endophytes.</title>
        <authorList>
            <person name="Franco M.E.E."/>
            <person name="Wisecaver J.H."/>
            <person name="Arnold A.E."/>
            <person name="Ju Y.M."/>
            <person name="Slot J.C."/>
            <person name="Ahrendt S."/>
            <person name="Moore L.P."/>
            <person name="Eastman K.E."/>
            <person name="Scott K."/>
            <person name="Konkel Z."/>
            <person name="Mondo S.J."/>
            <person name="Kuo A."/>
            <person name="Hayes R.D."/>
            <person name="Haridas S."/>
            <person name="Andreopoulos B."/>
            <person name="Riley R."/>
            <person name="LaButti K."/>
            <person name="Pangilinan J."/>
            <person name="Lipzen A."/>
            <person name="Amirebrahimi M."/>
            <person name="Yan J."/>
            <person name="Adam C."/>
            <person name="Keymanesh K."/>
            <person name="Ng V."/>
            <person name="Louie K."/>
            <person name="Northen T."/>
            <person name="Drula E."/>
            <person name="Henrissat B."/>
            <person name="Hsieh H.M."/>
            <person name="Youens-Clark K."/>
            <person name="Lutzoni F."/>
            <person name="Miadlikowska J."/>
            <person name="Eastwood D.C."/>
            <person name="Hamelin R.C."/>
            <person name="Grigoriev I.V."/>
            <person name="U'Ren J.M."/>
        </authorList>
    </citation>
    <scope>NUCLEOTIDE SEQUENCE [LARGE SCALE GENOMIC DNA]</scope>
    <source>
        <strain evidence="1 2">CBS 119005</strain>
    </source>
</reference>
<proteinExistence type="predicted"/>
<organism evidence="1 2">
    <name type="scientific">Hypoxylon rubiginosum</name>
    <dbReference type="NCBI Taxonomy" id="110542"/>
    <lineage>
        <taxon>Eukaryota</taxon>
        <taxon>Fungi</taxon>
        <taxon>Dikarya</taxon>
        <taxon>Ascomycota</taxon>
        <taxon>Pezizomycotina</taxon>
        <taxon>Sordariomycetes</taxon>
        <taxon>Xylariomycetidae</taxon>
        <taxon>Xylariales</taxon>
        <taxon>Hypoxylaceae</taxon>
        <taxon>Hypoxylon</taxon>
    </lineage>
</organism>
<dbReference type="EMBL" id="MU393569">
    <property type="protein sequence ID" value="KAI4860885.1"/>
    <property type="molecule type" value="Genomic_DNA"/>
</dbReference>
<accession>A0ACB9YQ30</accession>
<gene>
    <name evidence="1" type="ORF">F4820DRAFT_435467</name>
</gene>